<dbReference type="EMBL" id="CAIF01000078">
    <property type="protein sequence ID" value="CCH43441.1"/>
    <property type="molecule type" value="Genomic_DNA"/>
</dbReference>
<feature type="region of interest" description="Disordered" evidence="11">
    <location>
        <begin position="396"/>
        <end position="489"/>
    </location>
</feature>
<feature type="compositionally biased region" description="Acidic residues" evidence="11">
    <location>
        <begin position="749"/>
        <end position="772"/>
    </location>
</feature>
<reference evidence="13 14" key="1">
    <citation type="journal article" date="2012" name="Eukaryot. Cell">
        <title>Draft genome sequence of Wickerhamomyces ciferrii NRRL Y-1031 F-60-10.</title>
        <authorList>
            <person name="Schneider J."/>
            <person name="Andrea H."/>
            <person name="Blom J."/>
            <person name="Jaenicke S."/>
            <person name="Ruckert C."/>
            <person name="Schorsch C."/>
            <person name="Szczepanowski R."/>
            <person name="Farwick M."/>
            <person name="Goesmann A."/>
            <person name="Puhler A."/>
            <person name="Schaffer S."/>
            <person name="Tauch A."/>
            <person name="Kohler T."/>
            <person name="Brinkrolf K."/>
        </authorList>
    </citation>
    <scope>NUCLEOTIDE SEQUENCE [LARGE SCALE GENOMIC DNA]</scope>
    <source>
        <strain evidence="14">ATCC 14091 / BCRC 22168 / CBS 111 / JCM 3599 / NBRC 0793 / NRRL Y-1031 F-60-10</strain>
    </source>
</reference>
<dbReference type="HOGENOM" id="CLU_001040_1_1_1"/>
<evidence type="ECO:0000256" key="8">
    <source>
        <dbReference type="PROSITE-ProRule" id="PRU00023"/>
    </source>
</evidence>
<accession>K0KKF3</accession>
<dbReference type="InterPro" id="IPR011993">
    <property type="entry name" value="PH-like_dom_sf"/>
</dbReference>
<proteinExistence type="inferred from homology"/>
<evidence type="ECO:0000256" key="4">
    <source>
        <dbReference type="ARBA" id="ARBA00022737"/>
    </source>
</evidence>
<dbReference type="GO" id="GO:0005635">
    <property type="term" value="C:nuclear envelope"/>
    <property type="evidence" value="ECO:0007669"/>
    <property type="project" value="TreeGrafter"/>
</dbReference>
<gene>
    <name evidence="13" type="ORF">BN7_2989</name>
</gene>
<keyword evidence="5 8" id="KW-0040">ANK repeat</keyword>
<feature type="region of interest" description="Disordered" evidence="11">
    <location>
        <begin position="626"/>
        <end position="647"/>
    </location>
</feature>
<dbReference type="PANTHER" id="PTHR10972:SF205">
    <property type="entry name" value="OXYSTEROL-BINDING PROTEIN 1"/>
    <property type="match status" value="1"/>
</dbReference>
<organism evidence="13 14">
    <name type="scientific">Wickerhamomyces ciferrii (strain ATCC 14091 / BCRC 22168 / CBS 111 / JCM 3599 / NBRC 0793 / NRRL Y-1031 F-60-10)</name>
    <name type="common">Yeast</name>
    <name type="synonym">Pichia ciferrii</name>
    <dbReference type="NCBI Taxonomy" id="1206466"/>
    <lineage>
        <taxon>Eukaryota</taxon>
        <taxon>Fungi</taxon>
        <taxon>Dikarya</taxon>
        <taxon>Ascomycota</taxon>
        <taxon>Saccharomycotina</taxon>
        <taxon>Saccharomycetes</taxon>
        <taxon>Phaffomycetales</taxon>
        <taxon>Wickerhamomycetaceae</taxon>
        <taxon>Wickerhamomyces</taxon>
    </lineage>
</organism>
<dbReference type="GO" id="GO:0030011">
    <property type="term" value="P:maintenance of cell polarity"/>
    <property type="evidence" value="ECO:0007669"/>
    <property type="project" value="TreeGrafter"/>
</dbReference>
<dbReference type="Gene3D" id="1.25.40.20">
    <property type="entry name" value="Ankyrin repeat-containing domain"/>
    <property type="match status" value="2"/>
</dbReference>
<dbReference type="FunFam" id="2.30.29.30:FF:000061">
    <property type="entry name" value="Oxysterol binding protein 1"/>
    <property type="match status" value="1"/>
</dbReference>
<feature type="compositionally biased region" description="Basic and acidic residues" evidence="11">
    <location>
        <begin position="396"/>
        <end position="416"/>
    </location>
</feature>
<evidence type="ECO:0000256" key="5">
    <source>
        <dbReference type="ARBA" id="ARBA00023043"/>
    </source>
</evidence>
<evidence type="ECO:0000313" key="13">
    <source>
        <dbReference type="EMBL" id="CCH43441.1"/>
    </source>
</evidence>
<evidence type="ECO:0000256" key="7">
    <source>
        <dbReference type="ARBA" id="ARBA00023121"/>
    </source>
</evidence>
<evidence type="ECO:0000256" key="1">
    <source>
        <dbReference type="ARBA" id="ARBA00008842"/>
    </source>
</evidence>
<feature type="compositionally biased region" description="Polar residues" evidence="11">
    <location>
        <begin position="449"/>
        <end position="464"/>
    </location>
</feature>
<dbReference type="Gene3D" id="2.40.160.120">
    <property type="match status" value="1"/>
</dbReference>
<protein>
    <submittedName>
        <fullName evidence="13">Oxysterol-binding protein</fullName>
    </submittedName>
</protein>
<dbReference type="Pfam" id="PF12796">
    <property type="entry name" value="Ank_2"/>
    <property type="match status" value="1"/>
</dbReference>
<dbReference type="GO" id="GO:0097038">
    <property type="term" value="C:perinuclear endoplasmic reticulum"/>
    <property type="evidence" value="ECO:0007669"/>
    <property type="project" value="TreeGrafter"/>
</dbReference>
<keyword evidence="14" id="KW-1185">Reference proteome</keyword>
<keyword evidence="10" id="KW-0175">Coiled coil</keyword>
<dbReference type="FunFam" id="2.40.160.120:FF:000001">
    <property type="entry name" value="Oxysterol-binding protein"/>
    <property type="match status" value="1"/>
</dbReference>
<dbReference type="CDD" id="cd13292">
    <property type="entry name" value="PH_Osh1p_Osh2p_yeast"/>
    <property type="match status" value="1"/>
</dbReference>
<dbReference type="GO" id="GO:0032934">
    <property type="term" value="F:sterol binding"/>
    <property type="evidence" value="ECO:0007669"/>
    <property type="project" value="TreeGrafter"/>
</dbReference>
<dbReference type="GO" id="GO:0005886">
    <property type="term" value="C:plasma membrane"/>
    <property type="evidence" value="ECO:0007669"/>
    <property type="project" value="TreeGrafter"/>
</dbReference>
<dbReference type="SUPFAM" id="SSF144000">
    <property type="entry name" value="Oxysterol-binding protein-like"/>
    <property type="match status" value="1"/>
</dbReference>
<dbReference type="InParanoid" id="K0KKF3"/>
<dbReference type="GO" id="GO:0006887">
    <property type="term" value="P:exocytosis"/>
    <property type="evidence" value="ECO:0007669"/>
    <property type="project" value="TreeGrafter"/>
</dbReference>
<dbReference type="PROSITE" id="PS50297">
    <property type="entry name" value="ANK_REP_REGION"/>
    <property type="match status" value="1"/>
</dbReference>
<dbReference type="Gene3D" id="3.30.70.3490">
    <property type="match status" value="1"/>
</dbReference>
<dbReference type="SUPFAM" id="SSF48403">
    <property type="entry name" value="Ankyrin repeat"/>
    <property type="match status" value="1"/>
</dbReference>
<keyword evidence="2" id="KW-0813">Transport</keyword>
<dbReference type="PROSITE" id="PS01013">
    <property type="entry name" value="OSBP"/>
    <property type="match status" value="1"/>
</dbReference>
<feature type="coiled-coil region" evidence="10">
    <location>
        <begin position="577"/>
        <end position="618"/>
    </location>
</feature>
<dbReference type="eggNOG" id="KOG1737">
    <property type="taxonomic scope" value="Eukaryota"/>
</dbReference>
<feature type="compositionally biased region" description="Polar residues" evidence="11">
    <location>
        <begin position="626"/>
        <end position="643"/>
    </location>
</feature>
<dbReference type="PROSITE" id="PS50088">
    <property type="entry name" value="ANK_REPEAT"/>
    <property type="match status" value="2"/>
</dbReference>
<dbReference type="Pfam" id="PF00169">
    <property type="entry name" value="PH"/>
    <property type="match status" value="1"/>
</dbReference>
<dbReference type="PROSITE" id="PS50003">
    <property type="entry name" value="PH_DOMAIN"/>
    <property type="match status" value="1"/>
</dbReference>
<feature type="compositionally biased region" description="Low complexity" evidence="11">
    <location>
        <begin position="27"/>
        <end position="38"/>
    </location>
</feature>
<keyword evidence="7" id="KW-0446">Lipid-binding</keyword>
<evidence type="ECO:0000256" key="10">
    <source>
        <dbReference type="SAM" id="Coils"/>
    </source>
</evidence>
<dbReference type="GO" id="GO:0120015">
    <property type="term" value="F:sterol transfer activity"/>
    <property type="evidence" value="ECO:0007669"/>
    <property type="project" value="UniProtKB-ARBA"/>
</dbReference>
<feature type="region of interest" description="Disordered" evidence="11">
    <location>
        <begin position="691"/>
        <end position="736"/>
    </location>
</feature>
<dbReference type="InterPro" id="IPR002110">
    <property type="entry name" value="Ankyrin_rpt"/>
</dbReference>
<dbReference type="PANTHER" id="PTHR10972">
    <property type="entry name" value="OXYSTEROL-BINDING PROTEIN-RELATED"/>
    <property type="match status" value="1"/>
</dbReference>
<dbReference type="InterPro" id="IPR018494">
    <property type="entry name" value="Oxysterol-bd_CS"/>
</dbReference>
<feature type="domain" description="PH" evidence="12">
    <location>
        <begin position="294"/>
        <end position="390"/>
    </location>
</feature>
<sequence>MSSNGSQSQVPAGSSGTTANSNQQPVANSASTSSSGSSAINPPLFKLKILDALKNNNFDQLKQLVLSVQDSVNYYELSLVKNLIFNLAVQVAPLQIIQRLLSDEAKELAIDVNYQDENGNAPLHLAAINSRYDIAQLLLRDERINDTILNNDLKQPIEVAKDLKIVSLLQNERALYVEKVANDLRQSFTNHDFAKLDEILSSSRNFELLDINGSDPETGDTVLHEFVKKNDIGMVKWILSHGGDPFRRDKKGKLPIELVGKTNETMKKIIKDASQDQNVISSTSGRSISGTMKAPTFKGYLRKWTNFASGYKLRWFILDSNGILSYYKSQEDTMNACRGSLNMKSALLHLDSSEKQKFEIISKSGVRWHLKGNHPIETNRWVWSLQGSIRFAKDKERARLSSETERKQSFDIENSRHNSNVSSNNDGVPTSRVPTQVSSNLTEIKENESLNQINNNDTSENRNVGLNRRPSEIVYNSDEDNDDDEFDQESREIGLPEENEDIDVDSGPYIQEISVLKRGFSLELSSLKELLIGVKGSLDHDSEPLNISLGTVEALNNSFEKLNHLVLKRDERLIHDLQKQKDINELWINSIRDLENELLAKNNELQTFESERRNLKKALTRKFSSASGSFSTPTTEVTQSPFDTQGIKSGTTITSAGISSPNKTGHGPSPLGFGVTGAVAGVAAKVGAAIGAPGKPQEQGTTTTDAGSFVPNDENVDPATKIDHQPIDPIAGGASYDQNDAEISRFLNEEEDSDDEFFDAADFDDDDDDDEQGVVGSTQQTDSTVATTPQPSDLEQEQLKQEQQVGEVSSTGVDDSQLSNELQKQKNLVLSSEGSYKGYEFEPRKELSLKVDNRPKVGLWGILKSMIGKDMTKISLPVFFNEPTSLLQRVAEDLEYSDLLNQAASFEDSTLRLLYVSAFAASEYGSTTDRVAKPFNPLLGETYEYSRPDLGFRFITEQVSHHPPVSAALAEAIKWDYYGETSVKSAFNGRSFDVQPLGNWYLHLRPDCMGNDEEIYSWKKLSTSVVGIVVGNPSIDNYGEMIITNSKTGDKAILNFKPRGWRGASAYEMSGVIYNSKGEKSWSIGGHWNNKIFAKKVIKNNTSIATSDNNSKKIGNVPIEDGQKFLIWQTTPRPKVPFNLTSYAITLNEGHPDLVPFLSRGDTRLRPDQRAMENGLYDDASNFKNEVEVKQRMARKQREEQGIDYKPSYFIKEIHPVTKEEYWKYNGDYWKLRNEGKLKEIDIF</sequence>
<dbReference type="GO" id="GO:0005829">
    <property type="term" value="C:cytosol"/>
    <property type="evidence" value="ECO:0007669"/>
    <property type="project" value="TreeGrafter"/>
</dbReference>
<feature type="repeat" description="ANK" evidence="8">
    <location>
        <begin position="218"/>
        <end position="250"/>
    </location>
</feature>
<feature type="compositionally biased region" description="Polar residues" evidence="11">
    <location>
        <begin position="426"/>
        <end position="442"/>
    </location>
</feature>
<dbReference type="InterPro" id="IPR037239">
    <property type="entry name" value="OSBP_sf"/>
</dbReference>
<comment type="similarity">
    <text evidence="1 9">Belongs to the OSBP family.</text>
</comment>
<feature type="compositionally biased region" description="Polar residues" evidence="11">
    <location>
        <begin position="1"/>
        <end position="26"/>
    </location>
</feature>
<feature type="compositionally biased region" description="Polar residues" evidence="11">
    <location>
        <begin position="775"/>
        <end position="793"/>
    </location>
</feature>
<dbReference type="Pfam" id="PF01237">
    <property type="entry name" value="Oxysterol_BP"/>
    <property type="match status" value="1"/>
</dbReference>
<feature type="region of interest" description="Disordered" evidence="11">
    <location>
        <begin position="748"/>
        <end position="824"/>
    </location>
</feature>
<feature type="region of interest" description="Disordered" evidence="11">
    <location>
        <begin position="1"/>
        <end position="38"/>
    </location>
</feature>
<keyword evidence="6" id="KW-0445">Lipid transport</keyword>
<dbReference type="FunCoup" id="K0KKF3">
    <property type="interactions" value="570"/>
</dbReference>
<dbReference type="InterPro" id="IPR001849">
    <property type="entry name" value="PH_domain"/>
</dbReference>
<name>K0KKF3_WICCF</name>
<evidence type="ECO:0000256" key="2">
    <source>
        <dbReference type="ARBA" id="ARBA00022448"/>
    </source>
</evidence>
<dbReference type="SMART" id="SM00233">
    <property type="entry name" value="PH"/>
    <property type="match status" value="1"/>
</dbReference>
<dbReference type="GO" id="GO:0006897">
    <property type="term" value="P:endocytosis"/>
    <property type="evidence" value="ECO:0007669"/>
    <property type="project" value="UniProtKB-ARBA"/>
</dbReference>
<dbReference type="STRING" id="1206466.K0KKF3"/>
<evidence type="ECO:0000256" key="6">
    <source>
        <dbReference type="ARBA" id="ARBA00023055"/>
    </source>
</evidence>
<comment type="caution">
    <text evidence="13">The sequence shown here is derived from an EMBL/GenBank/DDBJ whole genome shotgun (WGS) entry which is preliminary data.</text>
</comment>
<dbReference type="Proteomes" id="UP000009328">
    <property type="component" value="Unassembled WGS sequence"/>
</dbReference>
<dbReference type="Gene3D" id="2.30.29.30">
    <property type="entry name" value="Pleckstrin-homology domain (PH domain)/Phosphotyrosine-binding domain (PTB)"/>
    <property type="match status" value="1"/>
</dbReference>
<dbReference type="SMART" id="SM00248">
    <property type="entry name" value="ANK"/>
    <property type="match status" value="2"/>
</dbReference>
<dbReference type="InterPro" id="IPR000648">
    <property type="entry name" value="Oxysterol-bd"/>
</dbReference>
<feature type="repeat" description="ANK" evidence="8">
    <location>
        <begin position="118"/>
        <end position="140"/>
    </location>
</feature>
<keyword evidence="4" id="KW-0677">Repeat</keyword>
<keyword evidence="3" id="KW-0597">Phosphoprotein</keyword>
<dbReference type="GO" id="GO:0034727">
    <property type="term" value="P:piecemeal microautophagy of the nucleus"/>
    <property type="evidence" value="ECO:0007669"/>
    <property type="project" value="TreeGrafter"/>
</dbReference>
<evidence type="ECO:0000256" key="9">
    <source>
        <dbReference type="RuleBase" id="RU003844"/>
    </source>
</evidence>
<evidence type="ECO:0000313" key="14">
    <source>
        <dbReference type="Proteomes" id="UP000009328"/>
    </source>
</evidence>
<dbReference type="InterPro" id="IPR036770">
    <property type="entry name" value="Ankyrin_rpt-contain_sf"/>
</dbReference>
<evidence type="ECO:0000259" key="12">
    <source>
        <dbReference type="PROSITE" id="PS50003"/>
    </source>
</evidence>
<dbReference type="SUPFAM" id="SSF50729">
    <property type="entry name" value="PH domain-like"/>
    <property type="match status" value="1"/>
</dbReference>
<evidence type="ECO:0000256" key="3">
    <source>
        <dbReference type="ARBA" id="ARBA00022553"/>
    </source>
</evidence>
<feature type="compositionally biased region" description="Polar residues" evidence="11">
    <location>
        <begin position="806"/>
        <end position="824"/>
    </location>
</feature>
<dbReference type="Pfam" id="PF00023">
    <property type="entry name" value="Ank"/>
    <property type="match status" value="1"/>
</dbReference>
<feature type="compositionally biased region" description="Acidic residues" evidence="11">
    <location>
        <begin position="477"/>
        <end position="487"/>
    </location>
</feature>
<evidence type="ECO:0000256" key="11">
    <source>
        <dbReference type="SAM" id="MobiDB-lite"/>
    </source>
</evidence>
<dbReference type="AlphaFoldDB" id="K0KKF3"/>